<dbReference type="GO" id="GO:0034551">
    <property type="term" value="P:mitochondrial respiratory chain complex III assembly"/>
    <property type="evidence" value="ECO:0007669"/>
    <property type="project" value="TreeGrafter"/>
</dbReference>
<dbReference type="PANTHER" id="PTHR34260:SF1">
    <property type="entry name" value="UBIQUINOL-CYTOCHROME-C REDUCTASE COMPLEX ASSEMBLY FACTOR 2"/>
    <property type="match status" value="1"/>
</dbReference>
<accession>A0A9J6GLR6</accession>
<keyword evidence="3" id="KW-0496">Mitochondrion</keyword>
<organism evidence="7 8">
    <name type="scientific">Haemaphysalis longicornis</name>
    <name type="common">Bush tick</name>
    <dbReference type="NCBI Taxonomy" id="44386"/>
    <lineage>
        <taxon>Eukaryota</taxon>
        <taxon>Metazoa</taxon>
        <taxon>Ecdysozoa</taxon>
        <taxon>Arthropoda</taxon>
        <taxon>Chelicerata</taxon>
        <taxon>Arachnida</taxon>
        <taxon>Acari</taxon>
        <taxon>Parasitiformes</taxon>
        <taxon>Ixodida</taxon>
        <taxon>Ixodoidea</taxon>
        <taxon>Ixodidae</taxon>
        <taxon>Haemaphysalinae</taxon>
        <taxon>Haemaphysalis</taxon>
    </lineage>
</organism>
<evidence type="ECO:0000256" key="3">
    <source>
        <dbReference type="ARBA" id="ARBA00023128"/>
    </source>
</evidence>
<sequence>MKICGVWRADPFRSGKCLGEYIRRRVAEEFRQSDQTVLEDPDECARKLDSLQALTSDRYAKQYPRVAASSASGFTRAECSKIILESLHSPEGTQEEKSLIEKLKERLSFKTDVGEPKQ</sequence>
<dbReference type="GO" id="GO:0042645">
    <property type="term" value="C:mitochondrial nucleoid"/>
    <property type="evidence" value="ECO:0007669"/>
    <property type="project" value="UniProtKB-SubCell"/>
</dbReference>
<gene>
    <name evidence="7" type="ORF">HPB48_015724</name>
</gene>
<keyword evidence="2" id="KW-0809">Transit peptide</keyword>
<comment type="subcellular location">
    <subcellularLocation>
        <location evidence="1">Mitochondrion matrix</location>
        <location evidence="1">Mitochondrion nucleoid</location>
    </subcellularLocation>
</comment>
<dbReference type="Proteomes" id="UP000821853">
    <property type="component" value="Chromosome 5"/>
</dbReference>
<keyword evidence="4" id="KW-1135">Mitochondrion nucleoid</keyword>
<dbReference type="EMBL" id="JABSTR010000007">
    <property type="protein sequence ID" value="KAH9375424.1"/>
    <property type="molecule type" value="Genomic_DNA"/>
</dbReference>
<evidence type="ECO:0000256" key="4">
    <source>
        <dbReference type="ARBA" id="ARBA00023271"/>
    </source>
</evidence>
<keyword evidence="8" id="KW-1185">Reference proteome</keyword>
<comment type="caution">
    <text evidence="7">The sequence shown here is derived from an EMBL/GenBank/DDBJ whole genome shotgun (WGS) entry which is preliminary data.</text>
</comment>
<dbReference type="PANTHER" id="PTHR34260">
    <property type="entry name" value="UBIQUINOL-CYTOCHROME-C REDUCTASE COMPLEX ASSEMBLY FACTOR 2"/>
    <property type="match status" value="1"/>
</dbReference>
<dbReference type="OrthoDB" id="16290at2759"/>
<dbReference type="AlphaFoldDB" id="A0A9J6GLR6"/>
<evidence type="ECO:0000256" key="1">
    <source>
        <dbReference type="ARBA" id="ARBA00004436"/>
    </source>
</evidence>
<proteinExistence type="predicted"/>
<evidence type="ECO:0000256" key="2">
    <source>
        <dbReference type="ARBA" id="ARBA00022946"/>
    </source>
</evidence>
<name>A0A9J6GLR6_HAELO</name>
<evidence type="ECO:0000313" key="8">
    <source>
        <dbReference type="Proteomes" id="UP000821853"/>
    </source>
</evidence>
<evidence type="ECO:0000256" key="6">
    <source>
        <dbReference type="ARBA" id="ARBA00032983"/>
    </source>
</evidence>
<evidence type="ECO:0000313" key="7">
    <source>
        <dbReference type="EMBL" id="KAH9375424.1"/>
    </source>
</evidence>
<dbReference type="Pfam" id="PF20180">
    <property type="entry name" value="UQCC2_CBP6"/>
    <property type="match status" value="1"/>
</dbReference>
<dbReference type="OMA" id="REYMKIC"/>
<dbReference type="InterPro" id="IPR037698">
    <property type="entry name" value="UQCC2"/>
</dbReference>
<reference evidence="7 8" key="1">
    <citation type="journal article" date="2020" name="Cell">
        <title>Large-Scale Comparative Analyses of Tick Genomes Elucidate Their Genetic Diversity and Vector Capacities.</title>
        <authorList>
            <consortium name="Tick Genome and Microbiome Consortium (TIGMIC)"/>
            <person name="Jia N."/>
            <person name="Wang J."/>
            <person name="Shi W."/>
            <person name="Du L."/>
            <person name="Sun Y."/>
            <person name="Zhan W."/>
            <person name="Jiang J.F."/>
            <person name="Wang Q."/>
            <person name="Zhang B."/>
            <person name="Ji P."/>
            <person name="Bell-Sakyi L."/>
            <person name="Cui X.M."/>
            <person name="Yuan T.T."/>
            <person name="Jiang B.G."/>
            <person name="Yang W.F."/>
            <person name="Lam T.T."/>
            <person name="Chang Q.C."/>
            <person name="Ding S.J."/>
            <person name="Wang X.J."/>
            <person name="Zhu J.G."/>
            <person name="Ruan X.D."/>
            <person name="Zhao L."/>
            <person name="Wei J.T."/>
            <person name="Ye R.Z."/>
            <person name="Que T.C."/>
            <person name="Du C.H."/>
            <person name="Zhou Y.H."/>
            <person name="Cheng J.X."/>
            <person name="Dai P.F."/>
            <person name="Guo W.B."/>
            <person name="Han X.H."/>
            <person name="Huang E.J."/>
            <person name="Li L.F."/>
            <person name="Wei W."/>
            <person name="Gao Y.C."/>
            <person name="Liu J.Z."/>
            <person name="Shao H.Z."/>
            <person name="Wang X."/>
            <person name="Wang C.C."/>
            <person name="Yang T.C."/>
            <person name="Huo Q.B."/>
            <person name="Li W."/>
            <person name="Chen H.Y."/>
            <person name="Chen S.E."/>
            <person name="Zhou L.G."/>
            <person name="Ni X.B."/>
            <person name="Tian J.H."/>
            <person name="Sheng Y."/>
            <person name="Liu T."/>
            <person name="Pan Y.S."/>
            <person name="Xia L.Y."/>
            <person name="Li J."/>
            <person name="Zhao F."/>
            <person name="Cao W.C."/>
        </authorList>
    </citation>
    <scope>NUCLEOTIDE SEQUENCE [LARGE SCALE GENOMIC DNA]</scope>
    <source>
        <strain evidence="7">HaeL-2018</strain>
    </source>
</reference>
<dbReference type="VEuPathDB" id="VectorBase:HLOH_051430"/>
<evidence type="ECO:0000256" key="5">
    <source>
        <dbReference type="ARBA" id="ARBA00031206"/>
    </source>
</evidence>
<protein>
    <recommendedName>
        <fullName evidence="6">Mitochondrial nucleoid factor 1</fullName>
    </recommendedName>
    <alternativeName>
        <fullName evidence="5">Mitochondrial protein M19</fullName>
    </alternativeName>
</protein>